<dbReference type="EC" id="2.7.1.71" evidence="7"/>
<dbReference type="SUPFAM" id="SSF52540">
    <property type="entry name" value="P-loop containing nucleoside triphosphate hydrolases"/>
    <property type="match status" value="1"/>
</dbReference>
<comment type="function">
    <text evidence="7">Catalyzes the specific phosphorylation of the 3-hydroxyl group of shikimic acid using ATP as a cosubstrate.</text>
</comment>
<feature type="binding site" evidence="7">
    <location>
        <position position="49"/>
    </location>
    <ligand>
        <name>substrate</name>
    </ligand>
</feature>
<dbReference type="GO" id="GO:0009073">
    <property type="term" value="P:aromatic amino acid family biosynthetic process"/>
    <property type="evidence" value="ECO:0007669"/>
    <property type="project" value="UniProtKB-KW"/>
</dbReference>
<keyword evidence="1 7" id="KW-0028">Amino-acid biosynthesis</keyword>
<evidence type="ECO:0000256" key="5">
    <source>
        <dbReference type="ARBA" id="ARBA00022840"/>
    </source>
</evidence>
<reference evidence="8 9" key="1">
    <citation type="submission" date="2020-02" db="EMBL/GenBank/DDBJ databases">
        <title>Genome sequencing for Kineobactrum sp. M2.</title>
        <authorList>
            <person name="Park S.-J."/>
        </authorList>
    </citation>
    <scope>NUCLEOTIDE SEQUENCE [LARGE SCALE GENOMIC DNA]</scope>
    <source>
        <strain evidence="8 9">M2</strain>
    </source>
</reference>
<evidence type="ECO:0000313" key="9">
    <source>
        <dbReference type="Proteomes" id="UP000477680"/>
    </source>
</evidence>
<keyword evidence="3 7" id="KW-0547">Nucleotide-binding</keyword>
<keyword evidence="4 7" id="KW-0418">Kinase</keyword>
<feature type="binding site" evidence="7">
    <location>
        <position position="70"/>
    </location>
    <ligand>
        <name>substrate</name>
    </ligand>
</feature>
<evidence type="ECO:0000256" key="6">
    <source>
        <dbReference type="ARBA" id="ARBA00023141"/>
    </source>
</evidence>
<gene>
    <name evidence="7" type="primary">aroK</name>
    <name evidence="8" type="ORF">G3T16_11295</name>
</gene>
<protein>
    <recommendedName>
        <fullName evidence="7">Shikimate kinase</fullName>
        <shortName evidence="7">SK</shortName>
        <ecNumber evidence="7">2.7.1.71</ecNumber>
    </recommendedName>
</protein>
<dbReference type="GO" id="GO:0008652">
    <property type="term" value="P:amino acid biosynthetic process"/>
    <property type="evidence" value="ECO:0007669"/>
    <property type="project" value="UniProtKB-KW"/>
</dbReference>
<feature type="binding site" evidence="7">
    <location>
        <begin position="3"/>
        <end position="8"/>
    </location>
    <ligand>
        <name>ATP</name>
        <dbReference type="ChEBI" id="CHEBI:30616"/>
    </ligand>
</feature>
<keyword evidence="7" id="KW-0460">Magnesium</keyword>
<dbReference type="AlphaFoldDB" id="A0A6C0U609"/>
<dbReference type="Proteomes" id="UP000477680">
    <property type="component" value="Chromosome"/>
</dbReference>
<comment type="subunit">
    <text evidence="7">Monomer.</text>
</comment>
<keyword evidence="7" id="KW-0479">Metal-binding</keyword>
<dbReference type="GO" id="GO:0005829">
    <property type="term" value="C:cytosol"/>
    <property type="evidence" value="ECO:0007669"/>
    <property type="project" value="TreeGrafter"/>
</dbReference>
<keyword evidence="9" id="KW-1185">Reference proteome</keyword>
<evidence type="ECO:0000256" key="7">
    <source>
        <dbReference type="HAMAP-Rule" id="MF_00109"/>
    </source>
</evidence>
<dbReference type="EMBL" id="CP048711">
    <property type="protein sequence ID" value="QIB67640.1"/>
    <property type="molecule type" value="Genomic_DNA"/>
</dbReference>
<dbReference type="InterPro" id="IPR000623">
    <property type="entry name" value="Shikimate_kinase/TSH1"/>
</dbReference>
<keyword evidence="5 7" id="KW-0067">ATP-binding</keyword>
<dbReference type="GO" id="GO:0004765">
    <property type="term" value="F:shikimate kinase activity"/>
    <property type="evidence" value="ECO:0007669"/>
    <property type="project" value="UniProtKB-UniRule"/>
</dbReference>
<feature type="binding site" evidence="7">
    <location>
        <position position="25"/>
    </location>
    <ligand>
        <name>substrate</name>
    </ligand>
</feature>
<dbReference type="GO" id="GO:0005524">
    <property type="term" value="F:ATP binding"/>
    <property type="evidence" value="ECO:0007669"/>
    <property type="project" value="UniProtKB-UniRule"/>
</dbReference>
<sequence length="158" mass="16521">MPGAGKSTVGVLLAKLSGLAFNDTDLAIQTAANATLQEIVDSRGYLALRAIEEEILLAVPLAGAVVATGGSVVYSEAIMQRLRAAGPVVYLKVGLAALERRVAAAPNRGIACDAGDSFATVYEERTPLYERYADIIVDAQSGDSQQVANRIMARLATV</sequence>
<keyword evidence="7" id="KW-0963">Cytoplasm</keyword>
<dbReference type="GO" id="GO:0009423">
    <property type="term" value="P:chorismate biosynthetic process"/>
    <property type="evidence" value="ECO:0007669"/>
    <property type="project" value="UniProtKB-UniRule"/>
</dbReference>
<evidence type="ECO:0000256" key="2">
    <source>
        <dbReference type="ARBA" id="ARBA00022679"/>
    </source>
</evidence>
<dbReference type="PANTHER" id="PTHR21087">
    <property type="entry name" value="SHIKIMATE KINASE"/>
    <property type="match status" value="1"/>
</dbReference>
<comment type="pathway">
    <text evidence="7">Metabolic intermediate biosynthesis; chorismate biosynthesis; chorismate from D-erythrose 4-phosphate and phosphoenolpyruvate: step 5/7.</text>
</comment>
<dbReference type="Gene3D" id="3.40.50.300">
    <property type="entry name" value="P-loop containing nucleotide triphosphate hydrolases"/>
    <property type="match status" value="1"/>
</dbReference>
<dbReference type="InterPro" id="IPR031322">
    <property type="entry name" value="Shikimate/glucono_kinase"/>
</dbReference>
<evidence type="ECO:0000256" key="4">
    <source>
        <dbReference type="ARBA" id="ARBA00022777"/>
    </source>
</evidence>
<evidence type="ECO:0000256" key="3">
    <source>
        <dbReference type="ARBA" id="ARBA00022741"/>
    </source>
</evidence>
<comment type="caution">
    <text evidence="7">Lacks conserved residue(s) required for the propagation of feature annotation.</text>
</comment>
<feature type="binding site" evidence="7">
    <location>
        <position position="108"/>
    </location>
    <ligand>
        <name>ATP</name>
        <dbReference type="ChEBI" id="CHEBI:30616"/>
    </ligand>
</feature>
<dbReference type="KEGG" id="kim:G3T16_11295"/>
<keyword evidence="6 7" id="KW-0057">Aromatic amino acid biosynthesis</keyword>
<dbReference type="HAMAP" id="MF_00109">
    <property type="entry name" value="Shikimate_kinase"/>
    <property type="match status" value="1"/>
</dbReference>
<feature type="binding site" evidence="7">
    <location>
        <position position="125"/>
    </location>
    <ligand>
        <name>substrate</name>
    </ligand>
</feature>
<evidence type="ECO:0000256" key="1">
    <source>
        <dbReference type="ARBA" id="ARBA00022605"/>
    </source>
</evidence>
<organism evidence="8 9">
    <name type="scientific">Kineobactrum salinum</name>
    <dbReference type="NCBI Taxonomy" id="2708301"/>
    <lineage>
        <taxon>Bacteria</taxon>
        <taxon>Pseudomonadati</taxon>
        <taxon>Pseudomonadota</taxon>
        <taxon>Gammaproteobacteria</taxon>
        <taxon>Cellvibrionales</taxon>
        <taxon>Halieaceae</taxon>
        <taxon>Kineobactrum</taxon>
    </lineage>
</organism>
<comment type="catalytic activity">
    <reaction evidence="7">
        <text>shikimate + ATP = 3-phosphoshikimate + ADP + H(+)</text>
        <dbReference type="Rhea" id="RHEA:13121"/>
        <dbReference type="ChEBI" id="CHEBI:15378"/>
        <dbReference type="ChEBI" id="CHEBI:30616"/>
        <dbReference type="ChEBI" id="CHEBI:36208"/>
        <dbReference type="ChEBI" id="CHEBI:145989"/>
        <dbReference type="ChEBI" id="CHEBI:456216"/>
        <dbReference type="EC" id="2.7.1.71"/>
    </reaction>
</comment>
<dbReference type="CDD" id="cd00464">
    <property type="entry name" value="SK"/>
    <property type="match status" value="1"/>
</dbReference>
<keyword evidence="2 7" id="KW-0808">Transferase</keyword>
<feature type="binding site" evidence="7">
    <location>
        <position position="7"/>
    </location>
    <ligand>
        <name>Mg(2+)</name>
        <dbReference type="ChEBI" id="CHEBI:18420"/>
    </ligand>
</feature>
<name>A0A6C0U609_9GAMM</name>
<comment type="cofactor">
    <cofactor evidence="7">
        <name>Mg(2+)</name>
        <dbReference type="ChEBI" id="CHEBI:18420"/>
    </cofactor>
    <text evidence="7">Binds 1 Mg(2+) ion per subunit.</text>
</comment>
<dbReference type="InterPro" id="IPR027417">
    <property type="entry name" value="P-loop_NTPase"/>
</dbReference>
<dbReference type="PANTHER" id="PTHR21087:SF16">
    <property type="entry name" value="SHIKIMATE KINASE 1, CHLOROPLASTIC"/>
    <property type="match status" value="1"/>
</dbReference>
<dbReference type="Pfam" id="PF01202">
    <property type="entry name" value="SKI"/>
    <property type="match status" value="1"/>
</dbReference>
<accession>A0A6C0U609</accession>
<dbReference type="UniPathway" id="UPA00053">
    <property type="reaction ID" value="UER00088"/>
</dbReference>
<comment type="similarity">
    <text evidence="7">Belongs to the shikimate kinase family.</text>
</comment>
<dbReference type="PRINTS" id="PR01100">
    <property type="entry name" value="SHIKIMTKNASE"/>
</dbReference>
<comment type="subcellular location">
    <subcellularLocation>
        <location evidence="7">Cytoplasm</location>
    </subcellularLocation>
</comment>
<evidence type="ECO:0000313" key="8">
    <source>
        <dbReference type="EMBL" id="QIB67640.1"/>
    </source>
</evidence>
<proteinExistence type="inferred from homology"/>
<dbReference type="GO" id="GO:0000287">
    <property type="term" value="F:magnesium ion binding"/>
    <property type="evidence" value="ECO:0007669"/>
    <property type="project" value="UniProtKB-UniRule"/>
</dbReference>